<proteinExistence type="predicted"/>
<evidence type="ECO:0000313" key="2">
    <source>
        <dbReference type="Proteomes" id="UP000824120"/>
    </source>
</evidence>
<organism evidence="1 2">
    <name type="scientific">Solanum commersonii</name>
    <name type="common">Commerson's wild potato</name>
    <name type="synonym">Commerson's nightshade</name>
    <dbReference type="NCBI Taxonomy" id="4109"/>
    <lineage>
        <taxon>Eukaryota</taxon>
        <taxon>Viridiplantae</taxon>
        <taxon>Streptophyta</taxon>
        <taxon>Embryophyta</taxon>
        <taxon>Tracheophyta</taxon>
        <taxon>Spermatophyta</taxon>
        <taxon>Magnoliopsida</taxon>
        <taxon>eudicotyledons</taxon>
        <taxon>Gunneridae</taxon>
        <taxon>Pentapetalae</taxon>
        <taxon>asterids</taxon>
        <taxon>lamiids</taxon>
        <taxon>Solanales</taxon>
        <taxon>Solanaceae</taxon>
        <taxon>Solanoideae</taxon>
        <taxon>Solaneae</taxon>
        <taxon>Solanum</taxon>
    </lineage>
</organism>
<dbReference type="EMBL" id="JACXVP010000007">
    <property type="protein sequence ID" value="KAG5596161.1"/>
    <property type="molecule type" value="Genomic_DNA"/>
</dbReference>
<keyword evidence="2" id="KW-1185">Reference proteome</keyword>
<name>A0A9J5Y709_SOLCO</name>
<accession>A0A9J5Y709</accession>
<reference evidence="1 2" key="1">
    <citation type="submission" date="2020-09" db="EMBL/GenBank/DDBJ databases">
        <title>De no assembly of potato wild relative species, Solanum commersonii.</title>
        <authorList>
            <person name="Cho K."/>
        </authorList>
    </citation>
    <scope>NUCLEOTIDE SEQUENCE [LARGE SCALE GENOMIC DNA]</scope>
    <source>
        <strain evidence="1">LZ3.2</strain>
        <tissue evidence="1">Leaf</tissue>
    </source>
</reference>
<gene>
    <name evidence="1" type="ORF">H5410_037393</name>
</gene>
<comment type="caution">
    <text evidence="1">The sequence shown here is derived from an EMBL/GenBank/DDBJ whole genome shotgun (WGS) entry which is preliminary data.</text>
</comment>
<sequence length="83" mass="9165">MSIVQKTKLKIRVVITESKGVLICFARNKKGAWIASRTVDGVGSVFGTAVVSILELLMNVMWAADLNRSWAENMPNFGLKLIQ</sequence>
<evidence type="ECO:0000313" key="1">
    <source>
        <dbReference type="EMBL" id="KAG5596161.1"/>
    </source>
</evidence>
<dbReference type="AlphaFoldDB" id="A0A9J5Y709"/>
<dbReference type="Proteomes" id="UP000824120">
    <property type="component" value="Chromosome 7"/>
</dbReference>
<protein>
    <submittedName>
        <fullName evidence="1">Uncharacterized protein</fullName>
    </submittedName>
</protein>